<reference evidence="1 2" key="1">
    <citation type="journal article" date="2014" name="PLoS Genet.">
        <title>The Genome of Spironucleus salmonicida Highlights a Fish Pathogen Adapted to Fluctuating Environments.</title>
        <authorList>
            <person name="Xu F."/>
            <person name="Jerlstrom-Hultqvist J."/>
            <person name="Einarsson E."/>
            <person name="Astvaldsson A."/>
            <person name="Svard S.G."/>
            <person name="Andersson J.O."/>
        </authorList>
    </citation>
    <scope>NUCLEOTIDE SEQUENCE [LARGE SCALE GENOMIC DNA]</scope>
    <source>
        <strain evidence="1 2">ATCC 50377</strain>
    </source>
</reference>
<proteinExistence type="predicted"/>
<name>A0A9P8LZG1_9EUKA</name>
<dbReference type="EMBL" id="AUWU02000001">
    <property type="protein sequence ID" value="KAH0577148.1"/>
    <property type="molecule type" value="Genomic_DNA"/>
</dbReference>
<protein>
    <submittedName>
        <fullName evidence="1">Uncharacterized protein</fullName>
    </submittedName>
</protein>
<dbReference type="Proteomes" id="UP000018208">
    <property type="component" value="Unassembled WGS sequence"/>
</dbReference>
<sequence length="147" mass="16924">MCCSSLKSFKQSYDQLLVLKQENSFKNICPINTTTKIILISTIQLGFAYSIQIFYELQSEFSTICRIAAFYQNLVLEKVKISQKSAFSTANKCIFRAFTPLCIKQNLSNSLTFPFHFIPFHFTPYSKNSKNSKKLLAQILAFLCYTH</sequence>
<evidence type="ECO:0000313" key="1">
    <source>
        <dbReference type="EMBL" id="KAH0577148.1"/>
    </source>
</evidence>
<dbReference type="AlphaFoldDB" id="A0A9P8LZG1"/>
<comment type="caution">
    <text evidence="1">The sequence shown here is derived from an EMBL/GenBank/DDBJ whole genome shotgun (WGS) entry which is preliminary data.</text>
</comment>
<dbReference type="GeneID" id="94294522"/>
<accession>A0A9P8LZG1</accession>
<organism evidence="1 2">
    <name type="scientific">Spironucleus salmonicida</name>
    <dbReference type="NCBI Taxonomy" id="348837"/>
    <lineage>
        <taxon>Eukaryota</taxon>
        <taxon>Metamonada</taxon>
        <taxon>Diplomonadida</taxon>
        <taxon>Hexamitidae</taxon>
        <taxon>Hexamitinae</taxon>
        <taxon>Spironucleus</taxon>
    </lineage>
</organism>
<dbReference type="RefSeq" id="XP_067767921.1">
    <property type="nucleotide sequence ID" value="XM_067904439.1"/>
</dbReference>
<evidence type="ECO:0000313" key="2">
    <source>
        <dbReference type="Proteomes" id="UP000018208"/>
    </source>
</evidence>
<gene>
    <name evidence="1" type="ORF">SS50377_20499</name>
</gene>
<dbReference type="KEGG" id="ssao:94294522"/>
<keyword evidence="2" id="KW-1185">Reference proteome</keyword>